<dbReference type="InterPro" id="IPR002347">
    <property type="entry name" value="SDR_fam"/>
</dbReference>
<keyword evidence="4" id="KW-0812">Transmembrane</keyword>
<dbReference type="Pfam" id="PF00106">
    <property type="entry name" value="adh_short"/>
    <property type="match status" value="1"/>
</dbReference>
<dbReference type="Gene3D" id="3.40.50.720">
    <property type="entry name" value="NAD(P)-binding Rossmann-like Domain"/>
    <property type="match status" value="1"/>
</dbReference>
<comment type="similarity">
    <text evidence="1 3">Belongs to the short-chain dehydrogenases/reductases (SDR) family.</text>
</comment>
<feature type="transmembrane region" description="Helical" evidence="4">
    <location>
        <begin position="297"/>
        <end position="319"/>
    </location>
</feature>
<dbReference type="PANTHER" id="PTHR24320">
    <property type="entry name" value="RETINOL DEHYDROGENASE"/>
    <property type="match status" value="1"/>
</dbReference>
<dbReference type="PRINTS" id="PR00081">
    <property type="entry name" value="GDHRDH"/>
</dbReference>
<dbReference type="GO" id="GO:0016491">
    <property type="term" value="F:oxidoreductase activity"/>
    <property type="evidence" value="ECO:0007669"/>
    <property type="project" value="UniProtKB-KW"/>
</dbReference>
<accession>A0A5N6K446</accession>
<proteinExistence type="inferred from homology"/>
<gene>
    <name evidence="5" type="ORF">EYC80_002529</name>
</gene>
<name>A0A5N6K446_MONLA</name>
<dbReference type="OrthoDB" id="191139at2759"/>
<dbReference type="EMBL" id="VIGI01000008">
    <property type="protein sequence ID" value="KAB8297148.1"/>
    <property type="molecule type" value="Genomic_DNA"/>
</dbReference>
<evidence type="ECO:0000313" key="5">
    <source>
        <dbReference type="EMBL" id="KAB8297148.1"/>
    </source>
</evidence>
<dbReference type="InterPro" id="IPR036291">
    <property type="entry name" value="NAD(P)-bd_dom_sf"/>
</dbReference>
<protein>
    <submittedName>
        <fullName evidence="5">Uncharacterized protein</fullName>
    </submittedName>
</protein>
<keyword evidence="4" id="KW-0472">Membrane</keyword>
<evidence type="ECO:0000256" key="3">
    <source>
        <dbReference type="RuleBase" id="RU000363"/>
    </source>
</evidence>
<evidence type="ECO:0000313" key="6">
    <source>
        <dbReference type="Proteomes" id="UP000326757"/>
    </source>
</evidence>
<dbReference type="SUPFAM" id="SSF51735">
    <property type="entry name" value="NAD(P)-binding Rossmann-fold domains"/>
    <property type="match status" value="1"/>
</dbReference>
<reference evidence="5 6" key="1">
    <citation type="submission" date="2019-06" db="EMBL/GenBank/DDBJ databases">
        <title>Genome Sequence of the Brown Rot Fungal Pathogen Monilinia laxa.</title>
        <authorList>
            <person name="De Miccolis Angelini R.M."/>
            <person name="Landi L."/>
            <person name="Abate D."/>
            <person name="Pollastro S."/>
            <person name="Romanazzi G."/>
            <person name="Faretra F."/>
        </authorList>
    </citation>
    <scope>NUCLEOTIDE SEQUENCE [LARGE SCALE GENOMIC DNA]</scope>
    <source>
        <strain evidence="5 6">Mlax316</strain>
    </source>
</reference>
<evidence type="ECO:0000256" key="4">
    <source>
        <dbReference type="SAM" id="Phobius"/>
    </source>
</evidence>
<dbReference type="PANTHER" id="PTHR24320:SF283">
    <property type="entry name" value="RETINOL DEHYDROGENASE 11"/>
    <property type="match status" value="1"/>
</dbReference>
<keyword evidence="4" id="KW-1133">Transmembrane helix</keyword>
<comment type="caution">
    <text evidence="5">The sequence shown here is derived from an EMBL/GenBank/DDBJ whole genome shotgun (WGS) entry which is preliminary data.</text>
</comment>
<keyword evidence="6" id="KW-1185">Reference proteome</keyword>
<dbReference type="PRINTS" id="PR00080">
    <property type="entry name" value="SDRFAMILY"/>
</dbReference>
<evidence type="ECO:0000256" key="1">
    <source>
        <dbReference type="ARBA" id="ARBA00006484"/>
    </source>
</evidence>
<organism evidence="5 6">
    <name type="scientific">Monilinia laxa</name>
    <name type="common">Brown rot fungus</name>
    <name type="synonym">Sclerotinia laxa</name>
    <dbReference type="NCBI Taxonomy" id="61186"/>
    <lineage>
        <taxon>Eukaryota</taxon>
        <taxon>Fungi</taxon>
        <taxon>Dikarya</taxon>
        <taxon>Ascomycota</taxon>
        <taxon>Pezizomycotina</taxon>
        <taxon>Leotiomycetes</taxon>
        <taxon>Helotiales</taxon>
        <taxon>Sclerotiniaceae</taxon>
        <taxon>Monilinia</taxon>
    </lineage>
</organism>
<evidence type="ECO:0000256" key="2">
    <source>
        <dbReference type="ARBA" id="ARBA00023002"/>
    </source>
</evidence>
<sequence length="445" mass="48096">MSAFSRSSTGISVVQHFSSLVTGKTILITGPSVGSIGAETAISLAHAFPSAIILAGRSESKILPVIESIHALNQSIATHFIRVDLASQKSIREAAVLINDLVDKIDILINNAGVMAVPSFQETMDGIELQFGSNHIGHFLLTNLLLGKIMNAGKDGGARIVNVSSTGYELGGVRFDDWNFNDGKDYEPWQAYAQSKTANVLFSGTLAARLKDRGVQSFALQPGYVPTTNLQSHVAPCMWSDAMRQISESSGGQDFEPPKTLQEGCSTTLIAALDPSISDSSGGFLQDCILRPIPQDYAVGLRATAILALGFIMIMSGIVPFHINGVWWQVTIISPRISSMKTVAYRIRSNIGAGEWNIRSKSLDTSTVSQHIKQHSNGTKQLHALSSNFKTAAKRSKVIPKLERHFNLPSMMAVLHSPCHISWASPPRMMSPAISRLISASPRVY</sequence>
<keyword evidence="2" id="KW-0560">Oxidoreductase</keyword>
<dbReference type="Proteomes" id="UP000326757">
    <property type="component" value="Unassembled WGS sequence"/>
</dbReference>
<dbReference type="AlphaFoldDB" id="A0A5N6K446"/>